<sequence length="299" mass="33520">MPRHAYATLLTSDSFYPGVEALLKSLERVGARDPLILLYTASVSRSTIHALCHTRQGARSNRLSPRTACPSVGTSSDKGSFSEGRHSSVASQHDTAVDKPCQSIAVIPREVAEIPHPQAEKCQVPDWNTCFTKLRVWEQGDFDCIVYLDADTIVLQRIDELFLRQPLPAFAPDVFPPDKFNAGVIVLKPDRQLFQQMLSRVPDLPSHDGGDTGFLNSFFSGWYEGPAGQRLPFRYNALRTVFHITYRGQTGYWDSVRPIKVLHYCSSPKPWQENSPQTKLEKLWWDVFTGVGPTDSGLI</sequence>
<evidence type="ECO:0000313" key="2">
    <source>
        <dbReference type="EMBL" id="PHJ22434.1"/>
    </source>
</evidence>
<dbReference type="GO" id="GO:0016757">
    <property type="term" value="F:glycosyltransferase activity"/>
    <property type="evidence" value="ECO:0007669"/>
    <property type="project" value="InterPro"/>
</dbReference>
<dbReference type="Pfam" id="PF01501">
    <property type="entry name" value="Glyco_transf_8"/>
    <property type="match status" value="1"/>
</dbReference>
<keyword evidence="3" id="KW-1185">Reference proteome</keyword>
<proteinExistence type="predicted"/>
<dbReference type="Gene3D" id="3.90.550.10">
    <property type="entry name" value="Spore Coat Polysaccharide Biosynthesis Protein SpsA, Chain A"/>
    <property type="match status" value="1"/>
</dbReference>
<keyword evidence="2" id="KW-0808">Transferase</keyword>
<dbReference type="VEuPathDB" id="ToxoDB:CSUI_003717"/>
<comment type="caution">
    <text evidence="2">The sequence shown here is derived from an EMBL/GenBank/DDBJ whole genome shotgun (WGS) entry which is preliminary data.</text>
</comment>
<evidence type="ECO:0000256" key="1">
    <source>
        <dbReference type="SAM" id="MobiDB-lite"/>
    </source>
</evidence>
<accession>A0A2C6L413</accession>
<dbReference type="CDD" id="cd02537">
    <property type="entry name" value="GT8_Glycogenin"/>
    <property type="match status" value="1"/>
</dbReference>
<organism evidence="2 3">
    <name type="scientific">Cystoisospora suis</name>
    <dbReference type="NCBI Taxonomy" id="483139"/>
    <lineage>
        <taxon>Eukaryota</taxon>
        <taxon>Sar</taxon>
        <taxon>Alveolata</taxon>
        <taxon>Apicomplexa</taxon>
        <taxon>Conoidasida</taxon>
        <taxon>Coccidia</taxon>
        <taxon>Eucoccidiorida</taxon>
        <taxon>Eimeriorina</taxon>
        <taxon>Sarcocystidae</taxon>
        <taxon>Cystoisospora</taxon>
    </lineage>
</organism>
<dbReference type="InterPro" id="IPR002495">
    <property type="entry name" value="Glyco_trans_8"/>
</dbReference>
<dbReference type="GeneID" id="94427123"/>
<dbReference type="SUPFAM" id="SSF53448">
    <property type="entry name" value="Nucleotide-diphospho-sugar transferases"/>
    <property type="match status" value="1"/>
</dbReference>
<dbReference type="AlphaFoldDB" id="A0A2C6L413"/>
<name>A0A2C6L413_9APIC</name>
<dbReference type="InterPro" id="IPR029044">
    <property type="entry name" value="Nucleotide-diphossugar_trans"/>
</dbReference>
<dbReference type="RefSeq" id="XP_067924111.1">
    <property type="nucleotide sequence ID" value="XM_068063912.1"/>
</dbReference>
<dbReference type="PANTHER" id="PTHR11183">
    <property type="entry name" value="GLYCOGENIN SUBFAMILY MEMBER"/>
    <property type="match status" value="1"/>
</dbReference>
<reference evidence="2 3" key="1">
    <citation type="journal article" date="2017" name="Int. J. Parasitol.">
        <title>The genome of the protozoan parasite Cystoisospora suis and a reverse vaccinology approach to identify vaccine candidates.</title>
        <authorList>
            <person name="Palmieri N."/>
            <person name="Shrestha A."/>
            <person name="Ruttkowski B."/>
            <person name="Beck T."/>
            <person name="Vogl C."/>
            <person name="Tomley F."/>
            <person name="Blake D.P."/>
            <person name="Joachim A."/>
        </authorList>
    </citation>
    <scope>NUCLEOTIDE SEQUENCE [LARGE SCALE GENOMIC DNA]</scope>
    <source>
        <strain evidence="2 3">Wien I</strain>
    </source>
</reference>
<feature type="region of interest" description="Disordered" evidence="1">
    <location>
        <begin position="59"/>
        <end position="93"/>
    </location>
</feature>
<dbReference type="OrthoDB" id="2014201at2759"/>
<gene>
    <name evidence="2" type="ORF">CSUI_003717</name>
</gene>
<dbReference type="EMBL" id="MIGC01001676">
    <property type="protein sequence ID" value="PHJ22434.1"/>
    <property type="molecule type" value="Genomic_DNA"/>
</dbReference>
<protein>
    <submittedName>
        <fullName evidence="2">Glycosyl transferase family 8 protein</fullName>
    </submittedName>
</protein>
<evidence type="ECO:0000313" key="3">
    <source>
        <dbReference type="Proteomes" id="UP000221165"/>
    </source>
</evidence>
<dbReference type="InterPro" id="IPR050587">
    <property type="entry name" value="GNT1/Glycosyltrans_8"/>
</dbReference>
<dbReference type="Proteomes" id="UP000221165">
    <property type="component" value="Unassembled WGS sequence"/>
</dbReference>